<dbReference type="PANTHER" id="PTHR37422:SF23">
    <property type="entry name" value="TEICHURONIC ACID BIOSYNTHESIS PROTEIN TUAE"/>
    <property type="match status" value="1"/>
</dbReference>
<feature type="transmembrane region" description="Helical" evidence="5">
    <location>
        <begin position="88"/>
        <end position="108"/>
    </location>
</feature>
<dbReference type="RefSeq" id="WP_146601573.1">
    <property type="nucleotide sequence ID" value="NZ_SJPY01000007.1"/>
</dbReference>
<keyword evidence="8" id="KW-1185">Reference proteome</keyword>
<feature type="transmembrane region" description="Helical" evidence="5">
    <location>
        <begin position="482"/>
        <end position="502"/>
    </location>
</feature>
<accession>A0A5C6DLE7</accession>
<keyword evidence="4 5" id="KW-0472">Membrane</keyword>
<gene>
    <name evidence="7" type="ORF">Q31b_43860</name>
</gene>
<evidence type="ECO:0000256" key="4">
    <source>
        <dbReference type="ARBA" id="ARBA00023136"/>
    </source>
</evidence>
<evidence type="ECO:0000313" key="7">
    <source>
        <dbReference type="EMBL" id="TWU37598.1"/>
    </source>
</evidence>
<feature type="transmembrane region" description="Helical" evidence="5">
    <location>
        <begin position="29"/>
        <end position="47"/>
    </location>
</feature>
<feature type="transmembrane region" description="Helical" evidence="5">
    <location>
        <begin position="235"/>
        <end position="256"/>
    </location>
</feature>
<dbReference type="OrthoDB" id="222868at2"/>
<dbReference type="PANTHER" id="PTHR37422">
    <property type="entry name" value="TEICHURONIC ACID BIOSYNTHESIS PROTEIN TUAE"/>
    <property type="match status" value="1"/>
</dbReference>
<organism evidence="7 8">
    <name type="scientific">Novipirellula aureliae</name>
    <dbReference type="NCBI Taxonomy" id="2527966"/>
    <lineage>
        <taxon>Bacteria</taxon>
        <taxon>Pseudomonadati</taxon>
        <taxon>Planctomycetota</taxon>
        <taxon>Planctomycetia</taxon>
        <taxon>Pirellulales</taxon>
        <taxon>Pirellulaceae</taxon>
        <taxon>Novipirellula</taxon>
    </lineage>
</organism>
<proteinExistence type="predicted"/>
<feature type="transmembrane region" description="Helical" evidence="5">
    <location>
        <begin position="417"/>
        <end position="437"/>
    </location>
</feature>
<feature type="transmembrane region" description="Helical" evidence="5">
    <location>
        <begin position="59"/>
        <end position="76"/>
    </location>
</feature>
<keyword evidence="3 5" id="KW-1133">Transmembrane helix</keyword>
<dbReference type="SUPFAM" id="SSF48452">
    <property type="entry name" value="TPR-like"/>
    <property type="match status" value="1"/>
</dbReference>
<feature type="transmembrane region" description="Helical" evidence="5">
    <location>
        <begin position="192"/>
        <end position="210"/>
    </location>
</feature>
<protein>
    <submittedName>
        <fullName evidence="7">O-Antigen ligase</fullName>
    </submittedName>
</protein>
<comment type="subcellular location">
    <subcellularLocation>
        <location evidence="1">Membrane</location>
        <topology evidence="1">Multi-pass membrane protein</topology>
    </subcellularLocation>
</comment>
<evidence type="ECO:0000256" key="2">
    <source>
        <dbReference type="ARBA" id="ARBA00022692"/>
    </source>
</evidence>
<feature type="transmembrane region" description="Helical" evidence="5">
    <location>
        <begin position="302"/>
        <end position="318"/>
    </location>
</feature>
<dbReference type="Gene3D" id="1.25.40.10">
    <property type="entry name" value="Tetratricopeptide repeat domain"/>
    <property type="match status" value="1"/>
</dbReference>
<dbReference type="InterPro" id="IPR011990">
    <property type="entry name" value="TPR-like_helical_dom_sf"/>
</dbReference>
<evidence type="ECO:0000256" key="5">
    <source>
        <dbReference type="SAM" id="Phobius"/>
    </source>
</evidence>
<keyword evidence="7" id="KW-0436">Ligase</keyword>
<sequence>MLRVAEPARTLKPRTIGTDSQRESVWKRGLTHVGRALMLGAFAYGTWLNGAMQPDTLRNISIVLCIAFFCAAVANYRTEEKRPIPRTLFVLALLWILYGGIQLLPVPWASNWYFQGPVAIHEQFTLPAEAELLPAIERISTSDPALESLSPSTTNASVAVEETRWALVPYLIGLAFAVLAAQLFQTSESRRILLWVLVANSTLLAIWGILQRAGGSVEILPGIRNTVPGIPFSSFAYKNAGAAAIMPAAAAALLLLAERRGSVRSQYRYKRSDEWLTPYSITLLICLGLIIIGVGVSLSRGAWAAALFACLVIAILRYKSLSRKVMYVAIALPICFLCITWVAKDVGESVGQRTSDLSFDVIAADSRWEHWKDGVQTAIAHFPSGSGLGTYGYATLSEQTQTHSTWFREAHNQFLEIGTESGLIGIVLLGLLMLWFLKQCIPSLRSDRSLETKAWASFGIALFCLLFVQSLADFVITIPTNLFVYAILVSVVASGLMTPISPMATRIPLETSDRWIQRCSHRSVWTIACVACLLWSISISSDQMIARQALAMTRITELDDSAQPQMIEERLTQLDEAIDHHPRSATLYERRAAWRLQQYRTELMDEIQRRGQSADWQSTDPINILNLLAAIPDEYHEQLLADFVSTEALRRPLSQMMADLYCSLAFNSLRPSAYYRSASIASITGMKRNVFLDRSIRLSNNDVDKLFRNGLVAFITKNDEQMIDQWTRSLSIEHRYIEPIISLACQRLEPMRVAKQLVPATRPDIFLRLAATPVAANENSKDQAEKLELDPLLAHEMIEYLLAAEEVGEEQIAEDKRFSVVAQFYEKLLDQENAVLYWEQAVAKKPRNIDYRIRYIQSLLRLGRFTEALNQATVGRTLHPIDTRFENLVEQARRGVSQQHPLYNPHDPQN</sequence>
<evidence type="ECO:0000256" key="1">
    <source>
        <dbReference type="ARBA" id="ARBA00004141"/>
    </source>
</evidence>
<feature type="transmembrane region" description="Helical" evidence="5">
    <location>
        <begin position="523"/>
        <end position="541"/>
    </location>
</feature>
<dbReference type="InterPro" id="IPR007016">
    <property type="entry name" value="O-antigen_ligase-rel_domated"/>
</dbReference>
<evidence type="ECO:0000256" key="3">
    <source>
        <dbReference type="ARBA" id="ARBA00022989"/>
    </source>
</evidence>
<name>A0A5C6DLE7_9BACT</name>
<dbReference type="InterPro" id="IPR051533">
    <property type="entry name" value="WaaL-like"/>
</dbReference>
<feature type="domain" description="O-antigen ligase-related" evidence="6">
    <location>
        <begin position="287"/>
        <end position="429"/>
    </location>
</feature>
<dbReference type="Proteomes" id="UP000315471">
    <property type="component" value="Unassembled WGS sequence"/>
</dbReference>
<feature type="transmembrane region" description="Helical" evidence="5">
    <location>
        <begin position="276"/>
        <end position="296"/>
    </location>
</feature>
<comment type="caution">
    <text evidence="7">The sequence shown here is derived from an EMBL/GenBank/DDBJ whole genome shotgun (WGS) entry which is preliminary data.</text>
</comment>
<feature type="transmembrane region" description="Helical" evidence="5">
    <location>
        <begin position="458"/>
        <end position="476"/>
    </location>
</feature>
<evidence type="ECO:0000313" key="8">
    <source>
        <dbReference type="Proteomes" id="UP000315471"/>
    </source>
</evidence>
<feature type="transmembrane region" description="Helical" evidence="5">
    <location>
        <begin position="325"/>
        <end position="343"/>
    </location>
</feature>
<dbReference type="EMBL" id="SJPY01000007">
    <property type="protein sequence ID" value="TWU37598.1"/>
    <property type="molecule type" value="Genomic_DNA"/>
</dbReference>
<dbReference type="GO" id="GO:0016020">
    <property type="term" value="C:membrane"/>
    <property type="evidence" value="ECO:0007669"/>
    <property type="project" value="UniProtKB-SubCell"/>
</dbReference>
<feature type="transmembrane region" description="Helical" evidence="5">
    <location>
        <begin position="167"/>
        <end position="185"/>
    </location>
</feature>
<keyword evidence="2 5" id="KW-0812">Transmembrane</keyword>
<evidence type="ECO:0000259" key="6">
    <source>
        <dbReference type="Pfam" id="PF04932"/>
    </source>
</evidence>
<dbReference type="Pfam" id="PF04932">
    <property type="entry name" value="Wzy_C"/>
    <property type="match status" value="1"/>
</dbReference>
<dbReference type="GO" id="GO:0016874">
    <property type="term" value="F:ligase activity"/>
    <property type="evidence" value="ECO:0007669"/>
    <property type="project" value="UniProtKB-KW"/>
</dbReference>
<reference evidence="7 8" key="1">
    <citation type="submission" date="2019-02" db="EMBL/GenBank/DDBJ databases">
        <title>Deep-cultivation of Planctomycetes and their phenomic and genomic characterization uncovers novel biology.</title>
        <authorList>
            <person name="Wiegand S."/>
            <person name="Jogler M."/>
            <person name="Boedeker C."/>
            <person name="Pinto D."/>
            <person name="Vollmers J."/>
            <person name="Rivas-Marin E."/>
            <person name="Kohn T."/>
            <person name="Peeters S.H."/>
            <person name="Heuer A."/>
            <person name="Rast P."/>
            <person name="Oberbeckmann S."/>
            <person name="Bunk B."/>
            <person name="Jeske O."/>
            <person name="Meyerdierks A."/>
            <person name="Storesund J.E."/>
            <person name="Kallscheuer N."/>
            <person name="Luecker S."/>
            <person name="Lage O.M."/>
            <person name="Pohl T."/>
            <person name="Merkel B.J."/>
            <person name="Hornburger P."/>
            <person name="Mueller R.-W."/>
            <person name="Bruemmer F."/>
            <person name="Labrenz M."/>
            <person name="Spormann A.M."/>
            <person name="Op Den Camp H."/>
            <person name="Overmann J."/>
            <person name="Amann R."/>
            <person name="Jetten M.S.M."/>
            <person name="Mascher T."/>
            <person name="Medema M.H."/>
            <person name="Devos D.P."/>
            <person name="Kaster A.-K."/>
            <person name="Ovreas L."/>
            <person name="Rohde M."/>
            <person name="Galperin M.Y."/>
            <person name="Jogler C."/>
        </authorList>
    </citation>
    <scope>NUCLEOTIDE SEQUENCE [LARGE SCALE GENOMIC DNA]</scope>
    <source>
        <strain evidence="7 8">Q31b</strain>
    </source>
</reference>
<dbReference type="AlphaFoldDB" id="A0A5C6DLE7"/>